<dbReference type="FunFam" id="3.30.70.80:FF:000002">
    <property type="entry name" value="Subtilisin-like protease SBT5.3"/>
    <property type="match status" value="1"/>
</dbReference>
<evidence type="ECO:0000256" key="1">
    <source>
        <dbReference type="ARBA" id="ARBA00011073"/>
    </source>
</evidence>
<keyword evidence="6" id="KW-0325">Glycoprotein</keyword>
<keyword evidence="15" id="KW-1185">Reference proteome</keyword>
<dbReference type="Proteomes" id="UP000001514">
    <property type="component" value="Unassembled WGS sequence"/>
</dbReference>
<dbReference type="InterPro" id="IPR000209">
    <property type="entry name" value="Peptidase_S8/S53_dom"/>
</dbReference>
<dbReference type="Pfam" id="PF17766">
    <property type="entry name" value="fn3_6"/>
    <property type="match status" value="1"/>
</dbReference>
<dbReference type="InParanoid" id="D8S5D8"/>
<feature type="domain" description="Inhibitor I9" evidence="12">
    <location>
        <begin position="24"/>
        <end position="103"/>
    </location>
</feature>
<dbReference type="InterPro" id="IPR037045">
    <property type="entry name" value="S8pro/Inhibitor_I9_sf"/>
</dbReference>
<dbReference type="Pfam" id="PF02225">
    <property type="entry name" value="PA"/>
    <property type="match status" value="1"/>
</dbReference>
<dbReference type="SUPFAM" id="SSF52025">
    <property type="entry name" value="PA domain"/>
    <property type="match status" value="1"/>
</dbReference>
<dbReference type="InterPro" id="IPR034197">
    <property type="entry name" value="Peptidases_S8_3"/>
</dbReference>
<sequence>MEHFVLLVLLLSCSIAFANESKLYIVHLEARDESLHPDVVTETHHSILGEALGKSRHETKDHIVYSYKHALNGFAAKLTVEQAEKISNYPGVVRINPSRTYKLLTTRSWDYMGVSGDKSKHPFIPSNHSLWDQGKHGKDVIVGLIDSGIWPESESFRDHGMNKAPKRWKGTCQPGQLFNTSNCNRKLIGARYYYKGYLDTIDNSTQFLTLSARDETGHGTHTASTAVGRYVKDVSINGLARGTAAGGAPKARLAVYKVCWGNENQCSGADIVAGIDDAVADGVDILSMSLGGGDEEFYDETAQAALYAIAKGVVVVAAAGNTDFTSIHNTAPWFITVGASSIDRDNTGRVSLANGKTFKGRTLTAHGTRKFCPIVSSAQVKAENSTSADSLLCKEGTLDPMKTKGKIVLCMRGGGIPRVNKGAEVLAAGGSGMILYEDPSQEMELEEDPHVVPAVHVSSSDGLSILSYIISSSCPMAYIYPGRTEYITGRPPAVAAFSSRGPSMVFPSVIKPDITAPGVKIIAAWIGGSRSYNIVSGTSMACPHVTGVVALLKSYHPDWSPAAIHSALVTTAYMSPGFVNATPFDYGAGHLNPYAAAHPGLVYDLDPKEYVERFRICGIVGYCDTFSAVSELNYPSISVPELFESYTVKRTVTNVGDHRSIYRVSVEAPPGIAVTVTPSVLEFTRKRQTKSFEVRFELERKVRTPDLHVHGFIFGSMTWKDHRHTVRSPIAVSYGVKFETPP</sequence>
<gene>
    <name evidence="14" type="ORF">SELMODRAFT_418334</name>
</gene>
<dbReference type="GO" id="GO:0004252">
    <property type="term" value="F:serine-type endopeptidase activity"/>
    <property type="evidence" value="ECO:0000318"/>
    <property type="project" value="GO_Central"/>
</dbReference>
<dbReference type="GO" id="GO:0006508">
    <property type="term" value="P:proteolysis"/>
    <property type="evidence" value="ECO:0007669"/>
    <property type="project" value="UniProtKB-KW"/>
</dbReference>
<dbReference type="InterPro" id="IPR036852">
    <property type="entry name" value="Peptidase_S8/S53_dom_sf"/>
</dbReference>
<evidence type="ECO:0000256" key="9">
    <source>
        <dbReference type="SAM" id="SignalP"/>
    </source>
</evidence>
<keyword evidence="2 8" id="KW-0645">Protease</keyword>
<dbReference type="Gene3D" id="3.30.70.80">
    <property type="entry name" value="Peptidase S8 propeptide/proteinase inhibitor I9"/>
    <property type="match status" value="1"/>
</dbReference>
<dbReference type="PROSITE" id="PS51892">
    <property type="entry name" value="SUBTILASE"/>
    <property type="match status" value="1"/>
</dbReference>
<dbReference type="GO" id="GO:0005576">
    <property type="term" value="C:extracellular region"/>
    <property type="evidence" value="ECO:0000318"/>
    <property type="project" value="GO_Central"/>
</dbReference>
<feature type="active site" description="Charge relay system" evidence="7 8">
    <location>
        <position position="218"/>
    </location>
</feature>
<evidence type="ECO:0000256" key="4">
    <source>
        <dbReference type="ARBA" id="ARBA00022801"/>
    </source>
</evidence>
<keyword evidence="3 9" id="KW-0732">Signal</keyword>
<dbReference type="Gramene" id="EFJ20578">
    <property type="protein sequence ID" value="EFJ20578"/>
    <property type="gene ID" value="SELMODRAFT_418334"/>
</dbReference>
<evidence type="ECO:0000256" key="7">
    <source>
        <dbReference type="PIRSR" id="PIRSR615500-1"/>
    </source>
</evidence>
<accession>D8S5D8</accession>
<dbReference type="InterPro" id="IPR023828">
    <property type="entry name" value="Peptidase_S8_Ser-AS"/>
</dbReference>
<keyword evidence="5 8" id="KW-0720">Serine protease</keyword>
<dbReference type="FunFam" id="3.50.30.30:FF:000005">
    <property type="entry name" value="subtilisin-like protease SBT1.5"/>
    <property type="match status" value="1"/>
</dbReference>
<evidence type="ECO:0000259" key="10">
    <source>
        <dbReference type="Pfam" id="PF00082"/>
    </source>
</evidence>
<dbReference type="InterPro" id="IPR010259">
    <property type="entry name" value="S8pro/Inhibitor_I9"/>
</dbReference>
<dbReference type="Gene3D" id="3.40.50.200">
    <property type="entry name" value="Peptidase S8/S53 domain"/>
    <property type="match status" value="1"/>
</dbReference>
<dbReference type="FunFam" id="3.40.50.200:FF:000006">
    <property type="entry name" value="Subtilisin-like protease SBT1.5"/>
    <property type="match status" value="1"/>
</dbReference>
<dbReference type="InterPro" id="IPR045051">
    <property type="entry name" value="SBT"/>
</dbReference>
<feature type="active site" description="Charge relay system" evidence="7 8">
    <location>
        <position position="539"/>
    </location>
</feature>
<protein>
    <submittedName>
        <fullName evidence="14">Uncharacterized protein</fullName>
    </submittedName>
</protein>
<dbReference type="Pfam" id="PF05922">
    <property type="entry name" value="Inhibitor_I9"/>
    <property type="match status" value="1"/>
</dbReference>
<feature type="domain" description="Peptidase S8/S53" evidence="10">
    <location>
        <begin position="137"/>
        <end position="589"/>
    </location>
</feature>
<feature type="domain" description="Subtilisin-like protease fibronectin type-III" evidence="13">
    <location>
        <begin position="631"/>
        <end position="732"/>
    </location>
</feature>
<proteinExistence type="inferred from homology"/>
<dbReference type="AlphaFoldDB" id="D8S5D8"/>
<evidence type="ECO:0000259" key="11">
    <source>
        <dbReference type="Pfam" id="PF02225"/>
    </source>
</evidence>
<name>D8S5D8_SELML</name>
<dbReference type="Gene3D" id="2.60.40.2310">
    <property type="match status" value="1"/>
</dbReference>
<dbReference type="KEGG" id="smo:SELMODRAFT_418334"/>
<evidence type="ECO:0000259" key="13">
    <source>
        <dbReference type="Pfam" id="PF17766"/>
    </source>
</evidence>
<keyword evidence="4 8" id="KW-0378">Hydrolase</keyword>
<reference evidence="14 15" key="1">
    <citation type="journal article" date="2011" name="Science">
        <title>The Selaginella genome identifies genetic changes associated with the evolution of vascular plants.</title>
        <authorList>
            <person name="Banks J.A."/>
            <person name="Nishiyama T."/>
            <person name="Hasebe M."/>
            <person name="Bowman J.L."/>
            <person name="Gribskov M."/>
            <person name="dePamphilis C."/>
            <person name="Albert V.A."/>
            <person name="Aono N."/>
            <person name="Aoyama T."/>
            <person name="Ambrose B.A."/>
            <person name="Ashton N.W."/>
            <person name="Axtell M.J."/>
            <person name="Barker E."/>
            <person name="Barker M.S."/>
            <person name="Bennetzen J.L."/>
            <person name="Bonawitz N.D."/>
            <person name="Chapple C."/>
            <person name="Cheng C."/>
            <person name="Correa L.G."/>
            <person name="Dacre M."/>
            <person name="DeBarry J."/>
            <person name="Dreyer I."/>
            <person name="Elias M."/>
            <person name="Engstrom E.M."/>
            <person name="Estelle M."/>
            <person name="Feng L."/>
            <person name="Finet C."/>
            <person name="Floyd S.K."/>
            <person name="Frommer W.B."/>
            <person name="Fujita T."/>
            <person name="Gramzow L."/>
            <person name="Gutensohn M."/>
            <person name="Harholt J."/>
            <person name="Hattori M."/>
            <person name="Heyl A."/>
            <person name="Hirai T."/>
            <person name="Hiwatashi Y."/>
            <person name="Ishikawa M."/>
            <person name="Iwata M."/>
            <person name="Karol K.G."/>
            <person name="Koehler B."/>
            <person name="Kolukisaoglu U."/>
            <person name="Kubo M."/>
            <person name="Kurata T."/>
            <person name="Lalonde S."/>
            <person name="Li K."/>
            <person name="Li Y."/>
            <person name="Litt A."/>
            <person name="Lyons E."/>
            <person name="Manning G."/>
            <person name="Maruyama T."/>
            <person name="Michael T.P."/>
            <person name="Mikami K."/>
            <person name="Miyazaki S."/>
            <person name="Morinaga S."/>
            <person name="Murata T."/>
            <person name="Mueller-Roeber B."/>
            <person name="Nelson D.R."/>
            <person name="Obara M."/>
            <person name="Oguri Y."/>
            <person name="Olmstead R.G."/>
            <person name="Onodera N."/>
            <person name="Petersen B.L."/>
            <person name="Pils B."/>
            <person name="Prigge M."/>
            <person name="Rensing S.A."/>
            <person name="Riano-Pachon D.M."/>
            <person name="Roberts A.W."/>
            <person name="Sato Y."/>
            <person name="Scheller H.V."/>
            <person name="Schulz B."/>
            <person name="Schulz C."/>
            <person name="Shakirov E.V."/>
            <person name="Shibagaki N."/>
            <person name="Shinohara N."/>
            <person name="Shippen D.E."/>
            <person name="Soerensen I."/>
            <person name="Sotooka R."/>
            <person name="Sugimoto N."/>
            <person name="Sugita M."/>
            <person name="Sumikawa N."/>
            <person name="Tanurdzic M."/>
            <person name="Theissen G."/>
            <person name="Ulvskov P."/>
            <person name="Wakazuki S."/>
            <person name="Weng J.K."/>
            <person name="Willats W.W."/>
            <person name="Wipf D."/>
            <person name="Wolf P.G."/>
            <person name="Yang L."/>
            <person name="Zimmer A.D."/>
            <person name="Zhu Q."/>
            <person name="Mitros T."/>
            <person name="Hellsten U."/>
            <person name="Loque D."/>
            <person name="Otillar R."/>
            <person name="Salamov A."/>
            <person name="Schmutz J."/>
            <person name="Shapiro H."/>
            <person name="Lindquist E."/>
            <person name="Lucas S."/>
            <person name="Rokhsar D."/>
            <person name="Grigoriev I.V."/>
        </authorList>
    </citation>
    <scope>NUCLEOTIDE SEQUENCE [LARGE SCALE GENOMIC DNA]</scope>
</reference>
<feature type="chain" id="PRO_5003122421" evidence="9">
    <location>
        <begin position="19"/>
        <end position="742"/>
    </location>
</feature>
<feature type="active site" description="Charge relay system" evidence="7 8">
    <location>
        <position position="146"/>
    </location>
</feature>
<dbReference type="PRINTS" id="PR00723">
    <property type="entry name" value="SUBTILISIN"/>
</dbReference>
<dbReference type="OMA" id="HITRSWA"/>
<dbReference type="InterPro" id="IPR003137">
    <property type="entry name" value="PA_domain"/>
</dbReference>
<evidence type="ECO:0000259" key="12">
    <source>
        <dbReference type="Pfam" id="PF05922"/>
    </source>
</evidence>
<evidence type="ECO:0000256" key="5">
    <source>
        <dbReference type="ARBA" id="ARBA00022825"/>
    </source>
</evidence>
<dbReference type="InterPro" id="IPR046450">
    <property type="entry name" value="PA_dom_sf"/>
</dbReference>
<evidence type="ECO:0000256" key="6">
    <source>
        <dbReference type="ARBA" id="ARBA00023180"/>
    </source>
</evidence>
<evidence type="ECO:0000256" key="8">
    <source>
        <dbReference type="PROSITE-ProRule" id="PRU01240"/>
    </source>
</evidence>
<dbReference type="SUPFAM" id="SSF52743">
    <property type="entry name" value="Subtilisin-like"/>
    <property type="match status" value="1"/>
</dbReference>
<dbReference type="HOGENOM" id="CLU_000625_4_6_1"/>
<evidence type="ECO:0000256" key="3">
    <source>
        <dbReference type="ARBA" id="ARBA00022729"/>
    </source>
</evidence>
<dbReference type="CDD" id="cd04852">
    <property type="entry name" value="Peptidases_S8_3"/>
    <property type="match status" value="1"/>
</dbReference>
<evidence type="ECO:0000313" key="15">
    <source>
        <dbReference type="Proteomes" id="UP000001514"/>
    </source>
</evidence>
<dbReference type="PANTHER" id="PTHR10795">
    <property type="entry name" value="PROPROTEIN CONVERTASE SUBTILISIN/KEXIN"/>
    <property type="match status" value="1"/>
</dbReference>
<dbReference type="InterPro" id="IPR015500">
    <property type="entry name" value="Peptidase_S8_subtilisin-rel"/>
</dbReference>
<dbReference type="CDD" id="cd02120">
    <property type="entry name" value="PA_subtilisin_like"/>
    <property type="match status" value="1"/>
</dbReference>
<dbReference type="Pfam" id="PF00082">
    <property type="entry name" value="Peptidase_S8"/>
    <property type="match status" value="1"/>
</dbReference>
<organism evidence="15">
    <name type="scientific">Selaginella moellendorffii</name>
    <name type="common">Spikemoss</name>
    <dbReference type="NCBI Taxonomy" id="88036"/>
    <lineage>
        <taxon>Eukaryota</taxon>
        <taxon>Viridiplantae</taxon>
        <taxon>Streptophyta</taxon>
        <taxon>Embryophyta</taxon>
        <taxon>Tracheophyta</taxon>
        <taxon>Lycopodiopsida</taxon>
        <taxon>Selaginellales</taxon>
        <taxon>Selaginellaceae</taxon>
        <taxon>Selaginella</taxon>
    </lineage>
</organism>
<dbReference type="PROSITE" id="PS00138">
    <property type="entry name" value="SUBTILASE_SER"/>
    <property type="match status" value="1"/>
</dbReference>
<dbReference type="Gene3D" id="3.50.30.30">
    <property type="match status" value="1"/>
</dbReference>
<feature type="signal peptide" evidence="9">
    <location>
        <begin position="1"/>
        <end position="18"/>
    </location>
</feature>
<comment type="similarity">
    <text evidence="1 8">Belongs to the peptidase S8 family.</text>
</comment>
<dbReference type="InterPro" id="IPR041469">
    <property type="entry name" value="Subtilisin-like_FN3"/>
</dbReference>
<evidence type="ECO:0000256" key="2">
    <source>
        <dbReference type="ARBA" id="ARBA00022670"/>
    </source>
</evidence>
<dbReference type="EMBL" id="GL377602">
    <property type="protein sequence ID" value="EFJ20578.1"/>
    <property type="molecule type" value="Genomic_DNA"/>
</dbReference>
<feature type="domain" description="PA" evidence="11">
    <location>
        <begin position="390"/>
        <end position="465"/>
    </location>
</feature>
<evidence type="ECO:0000313" key="14">
    <source>
        <dbReference type="EMBL" id="EFJ20578.1"/>
    </source>
</evidence>